<dbReference type="SUPFAM" id="SSF52172">
    <property type="entry name" value="CheY-like"/>
    <property type="match status" value="1"/>
</dbReference>
<evidence type="ECO:0000256" key="1">
    <source>
        <dbReference type="ARBA" id="ARBA00022553"/>
    </source>
</evidence>
<dbReference type="CDD" id="cd06170">
    <property type="entry name" value="LuxR_C_like"/>
    <property type="match status" value="1"/>
</dbReference>
<evidence type="ECO:0000313" key="9">
    <source>
        <dbReference type="Proteomes" id="UP001519667"/>
    </source>
</evidence>
<sequence length="225" mass="24627">MSKLVNLDDFLEQGGETVSKIVIVDDHPVIRLAVRLLLNREGYDVVAETDNGVDAIALAREHLPDLVVLDIGIPKLGGLDVISRLSSLEMPVRVLVLTGQNPAHYATRCMQSGAAGFVCKEGDLAELTSAVRAVLSGYSYFPSDVIKSGKRQMGLPNETDLIGRLSDRELVVLKFLANGYSNKEIAEEMFISNKTVSTYKTRLLLKLNARTLIELVEFANRNALA</sequence>
<gene>
    <name evidence="8" type="ORF">J7302_03160</name>
</gene>
<dbReference type="PROSITE" id="PS50110">
    <property type="entry name" value="RESPONSE_REGULATORY"/>
    <property type="match status" value="1"/>
</dbReference>
<dbReference type="PROSITE" id="PS00622">
    <property type="entry name" value="HTH_LUXR_1"/>
    <property type="match status" value="1"/>
</dbReference>
<dbReference type="InterPro" id="IPR058245">
    <property type="entry name" value="NreC/VraR/RcsB-like_REC"/>
</dbReference>
<protein>
    <submittedName>
        <fullName evidence="8">Response regulator transcription factor</fullName>
    </submittedName>
</protein>
<dbReference type="RefSeq" id="WP_215370076.1">
    <property type="nucleotide sequence ID" value="NZ_CP113889.1"/>
</dbReference>
<evidence type="ECO:0000256" key="3">
    <source>
        <dbReference type="ARBA" id="ARBA00023125"/>
    </source>
</evidence>
<evidence type="ECO:0000256" key="2">
    <source>
        <dbReference type="ARBA" id="ARBA00023015"/>
    </source>
</evidence>
<keyword evidence="9" id="KW-1185">Reference proteome</keyword>
<proteinExistence type="predicted"/>
<keyword evidence="4" id="KW-0804">Transcription</keyword>
<dbReference type="InterPro" id="IPR039420">
    <property type="entry name" value="WalR-like"/>
</dbReference>
<dbReference type="Pfam" id="PF00196">
    <property type="entry name" value="GerE"/>
    <property type="match status" value="1"/>
</dbReference>
<dbReference type="CDD" id="cd17535">
    <property type="entry name" value="REC_NarL-like"/>
    <property type="match status" value="1"/>
</dbReference>
<dbReference type="Gene3D" id="3.40.50.2300">
    <property type="match status" value="1"/>
</dbReference>
<evidence type="ECO:0000256" key="4">
    <source>
        <dbReference type="ARBA" id="ARBA00023163"/>
    </source>
</evidence>
<dbReference type="PANTHER" id="PTHR43214:SF41">
    <property type="entry name" value="NITRATE_NITRITE RESPONSE REGULATOR PROTEIN NARP"/>
    <property type="match status" value="1"/>
</dbReference>
<keyword evidence="3" id="KW-0238">DNA-binding</keyword>
<feature type="domain" description="HTH luxR-type" evidence="6">
    <location>
        <begin position="158"/>
        <end position="223"/>
    </location>
</feature>
<feature type="domain" description="Response regulatory" evidence="7">
    <location>
        <begin position="20"/>
        <end position="135"/>
    </location>
</feature>
<dbReference type="Pfam" id="PF00072">
    <property type="entry name" value="Response_reg"/>
    <property type="match status" value="1"/>
</dbReference>
<dbReference type="SMART" id="SM00448">
    <property type="entry name" value="REC"/>
    <property type="match status" value="1"/>
</dbReference>
<reference evidence="8 9" key="1">
    <citation type="submission" date="2021-04" db="EMBL/GenBank/DDBJ databases">
        <title>Pseudomonas boanensis sp. nov., a bacterium isolated from river water used for household purposes in Boane District, Mozambique.</title>
        <authorList>
            <person name="Nicklasson M."/>
            <person name="Martin-Rodriguez A.J."/>
            <person name="Thorell K."/>
            <person name="Neves L."/>
            <person name="Mussagy A."/>
            <person name="Rydberg H.A."/>
            <person name="Hernroth B."/>
            <person name="Svensson-Stadler L."/>
            <person name="Sjoling A."/>
        </authorList>
    </citation>
    <scope>NUCLEOTIDE SEQUENCE [LARGE SCALE GENOMIC DNA]</scope>
    <source>
        <strain evidence="8 9">DB1</strain>
    </source>
</reference>
<dbReference type="InterPro" id="IPR001789">
    <property type="entry name" value="Sig_transdc_resp-reg_receiver"/>
</dbReference>
<dbReference type="InterPro" id="IPR011006">
    <property type="entry name" value="CheY-like_superfamily"/>
</dbReference>
<evidence type="ECO:0000256" key="5">
    <source>
        <dbReference type="PROSITE-ProRule" id="PRU00169"/>
    </source>
</evidence>
<evidence type="ECO:0000259" key="7">
    <source>
        <dbReference type="PROSITE" id="PS50110"/>
    </source>
</evidence>
<dbReference type="InterPro" id="IPR000792">
    <property type="entry name" value="Tscrpt_reg_LuxR_C"/>
</dbReference>
<accession>A0ABS5XFM3</accession>
<keyword evidence="2" id="KW-0805">Transcription regulation</keyword>
<dbReference type="EMBL" id="JAGTIS010000001">
    <property type="protein sequence ID" value="MBT8765137.1"/>
    <property type="molecule type" value="Genomic_DNA"/>
</dbReference>
<comment type="caution">
    <text evidence="8">The sequence shown here is derived from an EMBL/GenBank/DDBJ whole genome shotgun (WGS) entry which is preliminary data.</text>
</comment>
<dbReference type="PROSITE" id="PS50043">
    <property type="entry name" value="HTH_LUXR_2"/>
    <property type="match status" value="1"/>
</dbReference>
<dbReference type="SMART" id="SM00421">
    <property type="entry name" value="HTH_LUXR"/>
    <property type="match status" value="1"/>
</dbReference>
<name>A0ABS5XFM3_9GAMM</name>
<organism evidence="8 9">
    <name type="scientific">Metapseudomonas boanensis</name>
    <dbReference type="NCBI Taxonomy" id="2822138"/>
    <lineage>
        <taxon>Bacteria</taxon>
        <taxon>Pseudomonadati</taxon>
        <taxon>Pseudomonadota</taxon>
        <taxon>Gammaproteobacteria</taxon>
        <taxon>Pseudomonadales</taxon>
        <taxon>Pseudomonadaceae</taxon>
        <taxon>Metapseudomonas</taxon>
    </lineage>
</organism>
<keyword evidence="1 5" id="KW-0597">Phosphoprotein</keyword>
<evidence type="ECO:0000313" key="8">
    <source>
        <dbReference type="EMBL" id="MBT8765137.1"/>
    </source>
</evidence>
<feature type="modified residue" description="4-aspartylphosphate" evidence="5">
    <location>
        <position position="70"/>
    </location>
</feature>
<dbReference type="PANTHER" id="PTHR43214">
    <property type="entry name" value="TWO-COMPONENT RESPONSE REGULATOR"/>
    <property type="match status" value="1"/>
</dbReference>
<dbReference type="Proteomes" id="UP001519667">
    <property type="component" value="Unassembled WGS sequence"/>
</dbReference>
<evidence type="ECO:0000259" key="6">
    <source>
        <dbReference type="PROSITE" id="PS50043"/>
    </source>
</evidence>
<dbReference type="PRINTS" id="PR00038">
    <property type="entry name" value="HTHLUXR"/>
</dbReference>